<keyword evidence="3" id="KW-0479">Metal-binding</keyword>
<comment type="caution">
    <text evidence="7">The sequence shown here is derived from an EMBL/GenBank/DDBJ whole genome shotgun (WGS) entry which is preliminary data.</text>
</comment>
<dbReference type="GO" id="GO:0016491">
    <property type="term" value="F:oxidoreductase activity"/>
    <property type="evidence" value="ECO:0007669"/>
    <property type="project" value="InterPro"/>
</dbReference>
<dbReference type="Gene3D" id="3.40.30.10">
    <property type="entry name" value="Glutaredoxin"/>
    <property type="match status" value="1"/>
</dbReference>
<dbReference type="PANTHER" id="PTHR43342">
    <property type="entry name" value="NADH-QUINONE OXIDOREDUCTASE, E SUBUNIT"/>
    <property type="match status" value="1"/>
</dbReference>
<evidence type="ECO:0000256" key="6">
    <source>
        <dbReference type="ARBA" id="ARBA00034078"/>
    </source>
</evidence>
<comment type="similarity">
    <text evidence="1">Belongs to the complex I 24 kDa subunit family.</text>
</comment>
<dbReference type="SUPFAM" id="SSF52833">
    <property type="entry name" value="Thioredoxin-like"/>
    <property type="match status" value="1"/>
</dbReference>
<dbReference type="CDD" id="cd03064">
    <property type="entry name" value="TRX_Fd_NuoE"/>
    <property type="match status" value="1"/>
</dbReference>
<evidence type="ECO:0000256" key="1">
    <source>
        <dbReference type="ARBA" id="ARBA00010643"/>
    </source>
</evidence>
<dbReference type="EMBL" id="BARV01010449">
    <property type="protein sequence ID" value="GAI12428.1"/>
    <property type="molecule type" value="Genomic_DNA"/>
</dbReference>
<dbReference type="InterPro" id="IPR028431">
    <property type="entry name" value="NADP_DH_HndA-like"/>
</dbReference>
<comment type="cofactor">
    <cofactor evidence="6">
        <name>[2Fe-2S] cluster</name>
        <dbReference type="ChEBI" id="CHEBI:190135"/>
    </cofactor>
</comment>
<dbReference type="AlphaFoldDB" id="X1L0D6"/>
<organism evidence="7">
    <name type="scientific">marine sediment metagenome</name>
    <dbReference type="NCBI Taxonomy" id="412755"/>
    <lineage>
        <taxon>unclassified sequences</taxon>
        <taxon>metagenomes</taxon>
        <taxon>ecological metagenomes</taxon>
    </lineage>
</organism>
<proteinExistence type="inferred from homology"/>
<evidence type="ECO:0000313" key="7">
    <source>
        <dbReference type="EMBL" id="GAI12428.1"/>
    </source>
</evidence>
<dbReference type="Gene3D" id="1.10.10.1590">
    <property type="entry name" value="NADH-quinone oxidoreductase subunit E"/>
    <property type="match status" value="1"/>
</dbReference>
<dbReference type="PANTHER" id="PTHR43342:SF1">
    <property type="entry name" value="BIFURCATING [FEFE] HYDROGENASE GAMMA SUBUNIT"/>
    <property type="match status" value="1"/>
</dbReference>
<dbReference type="GO" id="GO:0046872">
    <property type="term" value="F:metal ion binding"/>
    <property type="evidence" value="ECO:0007669"/>
    <property type="project" value="UniProtKB-KW"/>
</dbReference>
<reference evidence="7" key="1">
    <citation type="journal article" date="2014" name="Front. Microbiol.">
        <title>High frequency of phylogenetically diverse reductive dehalogenase-homologous genes in deep subseafloor sedimentary metagenomes.</title>
        <authorList>
            <person name="Kawai M."/>
            <person name="Futagami T."/>
            <person name="Toyoda A."/>
            <person name="Takaki Y."/>
            <person name="Nishi S."/>
            <person name="Hori S."/>
            <person name="Arai W."/>
            <person name="Tsubouchi T."/>
            <person name="Morono Y."/>
            <person name="Uchiyama I."/>
            <person name="Ito T."/>
            <person name="Fujiyama A."/>
            <person name="Inagaki F."/>
            <person name="Takami H."/>
        </authorList>
    </citation>
    <scope>NUCLEOTIDE SEQUENCE</scope>
    <source>
        <strain evidence="7">Expedition CK06-06</strain>
    </source>
</reference>
<evidence type="ECO:0000256" key="4">
    <source>
        <dbReference type="ARBA" id="ARBA00023004"/>
    </source>
</evidence>
<keyword evidence="2" id="KW-0001">2Fe-2S</keyword>
<dbReference type="PIRSF" id="PIRSF000216">
    <property type="entry name" value="NADH_DH_24kDa"/>
    <property type="match status" value="1"/>
</dbReference>
<dbReference type="InterPro" id="IPR002023">
    <property type="entry name" value="NuoE-like"/>
</dbReference>
<evidence type="ECO:0000256" key="3">
    <source>
        <dbReference type="ARBA" id="ARBA00022723"/>
    </source>
</evidence>
<dbReference type="InterPro" id="IPR041921">
    <property type="entry name" value="NuoE_N"/>
</dbReference>
<keyword evidence="5" id="KW-0411">Iron-sulfur</keyword>
<dbReference type="GO" id="GO:0051537">
    <property type="term" value="F:2 iron, 2 sulfur cluster binding"/>
    <property type="evidence" value="ECO:0007669"/>
    <property type="project" value="UniProtKB-KW"/>
</dbReference>
<dbReference type="InterPro" id="IPR036249">
    <property type="entry name" value="Thioredoxin-like_sf"/>
</dbReference>
<dbReference type="InterPro" id="IPR042128">
    <property type="entry name" value="NuoE_dom"/>
</dbReference>
<sequence length="127" mass="14182">MQKVQGELSYLPEEAVSEIARFLGLSKSEIFGVATFYAQFRFTRSGEYIVKVCLGTSCYVRGGARIMETVQRKLGIKPGETTEDYKFSLERVACFGCCALSPVMVVDKTVYSRVTPIKAKQVLSSYH</sequence>
<dbReference type="Pfam" id="PF01257">
    <property type="entry name" value="2Fe-2S_thioredx"/>
    <property type="match status" value="1"/>
</dbReference>
<accession>X1L0D6</accession>
<keyword evidence="4" id="KW-0408">Iron</keyword>
<evidence type="ECO:0000256" key="2">
    <source>
        <dbReference type="ARBA" id="ARBA00022714"/>
    </source>
</evidence>
<name>X1L0D6_9ZZZZ</name>
<protein>
    <submittedName>
        <fullName evidence="7">Uncharacterized protein</fullName>
    </submittedName>
</protein>
<evidence type="ECO:0000256" key="5">
    <source>
        <dbReference type="ARBA" id="ARBA00023014"/>
    </source>
</evidence>
<gene>
    <name evidence="7" type="ORF">S06H3_20220</name>
</gene>